<dbReference type="InterPro" id="IPR050109">
    <property type="entry name" value="HTH-type_TetR-like_transc_reg"/>
</dbReference>
<sequence length="178" mass="18629">MVRQEERRAKTRRQLVEAARRAVAARGFEGASLDAIAASAGLSKGAVYAHFPTKLDLYLAVVSDVLEEARRRLERAAEALAAGASPPAAAEAFLGTTRDAEHSALMLDIWITAGRERAVGELLDAFLAERSTLLGAAAIRAGQGPREALATAELVGRLIDAAALHARYRGAAAAGDSA</sequence>
<dbReference type="AlphaFoldDB" id="A0A2A9HFR7"/>
<dbReference type="GO" id="GO:0000976">
    <property type="term" value="F:transcription cis-regulatory region binding"/>
    <property type="evidence" value="ECO:0007669"/>
    <property type="project" value="TreeGrafter"/>
</dbReference>
<dbReference type="PANTHER" id="PTHR30055:SF234">
    <property type="entry name" value="HTH-TYPE TRANSCRIPTIONAL REGULATOR BETI"/>
    <property type="match status" value="1"/>
</dbReference>
<accession>A0A2A9HFR7</accession>
<evidence type="ECO:0000313" key="7">
    <source>
        <dbReference type="Proteomes" id="UP000223071"/>
    </source>
</evidence>
<feature type="domain" description="HTH tetR-type" evidence="5">
    <location>
        <begin position="9"/>
        <end position="69"/>
    </location>
</feature>
<organism evidence="6 7">
    <name type="scientific">Tepidiforma thermophila (strain KCTC 52669 / CGMCC 1.13589 / G233)</name>
    <dbReference type="NCBI Taxonomy" id="2761530"/>
    <lineage>
        <taxon>Bacteria</taxon>
        <taxon>Bacillati</taxon>
        <taxon>Chloroflexota</taxon>
        <taxon>Tepidiformia</taxon>
        <taxon>Tepidiformales</taxon>
        <taxon>Tepidiformaceae</taxon>
        <taxon>Tepidiforma</taxon>
    </lineage>
</organism>
<comment type="caution">
    <text evidence="6">The sequence shown here is derived from an EMBL/GenBank/DDBJ whole genome shotgun (WGS) entry which is preliminary data.</text>
</comment>
<evidence type="ECO:0000256" key="1">
    <source>
        <dbReference type="ARBA" id="ARBA00023015"/>
    </source>
</evidence>
<evidence type="ECO:0000259" key="5">
    <source>
        <dbReference type="PROSITE" id="PS50977"/>
    </source>
</evidence>
<dbReference type="PROSITE" id="PS01081">
    <property type="entry name" value="HTH_TETR_1"/>
    <property type="match status" value="1"/>
</dbReference>
<gene>
    <name evidence="6" type="ORF">A9A59_1865</name>
</gene>
<reference evidence="6 7" key="1">
    <citation type="submission" date="2017-09" db="EMBL/GenBank/DDBJ databases">
        <title>Sequencing the genomes of two abundant thermophiles in Great Basin hot springs: Thermocrinis jamiesonii and novel Chloroflexi Thermoflexus hugenholtzii.</title>
        <authorList>
            <person name="Hedlund B."/>
        </authorList>
    </citation>
    <scope>NUCLEOTIDE SEQUENCE [LARGE SCALE GENOMIC DNA]</scope>
    <source>
        <strain evidence="6 7">G233</strain>
    </source>
</reference>
<evidence type="ECO:0000313" key="6">
    <source>
        <dbReference type="EMBL" id="PFG74628.1"/>
    </source>
</evidence>
<feature type="DNA-binding region" description="H-T-H motif" evidence="4">
    <location>
        <begin position="32"/>
        <end position="51"/>
    </location>
</feature>
<dbReference type="EMBL" id="PDJQ01000001">
    <property type="protein sequence ID" value="PFG74628.1"/>
    <property type="molecule type" value="Genomic_DNA"/>
</dbReference>
<name>A0A2A9HFR7_TEPT2</name>
<dbReference type="GO" id="GO:0003700">
    <property type="term" value="F:DNA-binding transcription factor activity"/>
    <property type="evidence" value="ECO:0007669"/>
    <property type="project" value="TreeGrafter"/>
</dbReference>
<dbReference type="SUPFAM" id="SSF46689">
    <property type="entry name" value="Homeodomain-like"/>
    <property type="match status" value="1"/>
</dbReference>
<dbReference type="Proteomes" id="UP000223071">
    <property type="component" value="Unassembled WGS sequence"/>
</dbReference>
<dbReference type="Gene3D" id="1.10.357.10">
    <property type="entry name" value="Tetracycline Repressor, domain 2"/>
    <property type="match status" value="1"/>
</dbReference>
<protein>
    <submittedName>
        <fullName evidence="6">TetR family transcriptional regulator</fullName>
    </submittedName>
</protein>
<proteinExistence type="predicted"/>
<dbReference type="Pfam" id="PF00440">
    <property type="entry name" value="TetR_N"/>
    <property type="match status" value="1"/>
</dbReference>
<keyword evidence="2 4" id="KW-0238">DNA-binding</keyword>
<evidence type="ECO:0000256" key="4">
    <source>
        <dbReference type="PROSITE-ProRule" id="PRU00335"/>
    </source>
</evidence>
<dbReference type="RefSeq" id="WP_098504001.1">
    <property type="nucleotide sequence ID" value="NZ_PDJQ01000001.1"/>
</dbReference>
<evidence type="ECO:0000256" key="2">
    <source>
        <dbReference type="ARBA" id="ARBA00023125"/>
    </source>
</evidence>
<keyword evidence="1" id="KW-0805">Transcription regulation</keyword>
<keyword evidence="7" id="KW-1185">Reference proteome</keyword>
<dbReference type="PANTHER" id="PTHR30055">
    <property type="entry name" value="HTH-TYPE TRANSCRIPTIONAL REGULATOR RUTR"/>
    <property type="match status" value="1"/>
</dbReference>
<dbReference type="PROSITE" id="PS50977">
    <property type="entry name" value="HTH_TETR_2"/>
    <property type="match status" value="1"/>
</dbReference>
<evidence type="ECO:0000256" key="3">
    <source>
        <dbReference type="ARBA" id="ARBA00023163"/>
    </source>
</evidence>
<keyword evidence="3" id="KW-0804">Transcription</keyword>
<dbReference type="InterPro" id="IPR001647">
    <property type="entry name" value="HTH_TetR"/>
</dbReference>
<dbReference type="PRINTS" id="PR00455">
    <property type="entry name" value="HTHTETR"/>
</dbReference>
<dbReference type="InterPro" id="IPR009057">
    <property type="entry name" value="Homeodomain-like_sf"/>
</dbReference>
<dbReference type="InterPro" id="IPR023772">
    <property type="entry name" value="DNA-bd_HTH_TetR-type_CS"/>
</dbReference>